<accession>H9UMJ2</accession>
<proteinExistence type="predicted"/>
<evidence type="ECO:0000313" key="1">
    <source>
        <dbReference type="EMBL" id="AFG38735.1"/>
    </source>
</evidence>
<dbReference type="KEGG" id="sfc:Spiaf_2710"/>
<dbReference type="RefSeq" id="WP_014456717.1">
    <property type="nucleotide sequence ID" value="NC_017098.1"/>
</dbReference>
<dbReference type="Proteomes" id="UP000007383">
    <property type="component" value="Chromosome"/>
</dbReference>
<reference evidence="2" key="1">
    <citation type="journal article" date="2013" name="Stand. Genomic Sci.">
        <title>Complete genome sequence of the halophilic bacterium Spirochaeta africana type strain (Z-7692(T)) from the alkaline Lake Magadi in the East African Rift.</title>
        <authorList>
            <person name="Liolos K."/>
            <person name="Abt B."/>
            <person name="Scheuner C."/>
            <person name="Teshima H."/>
            <person name="Held B."/>
            <person name="Lapidus A."/>
            <person name="Nolan M."/>
            <person name="Lucas S."/>
            <person name="Deshpande S."/>
            <person name="Cheng J.F."/>
            <person name="Tapia R."/>
            <person name="Goodwin L.A."/>
            <person name="Pitluck S."/>
            <person name="Pagani I."/>
            <person name="Ivanova N."/>
            <person name="Mavromatis K."/>
            <person name="Mikhailova N."/>
            <person name="Huntemann M."/>
            <person name="Pati A."/>
            <person name="Chen A."/>
            <person name="Palaniappan K."/>
            <person name="Land M."/>
            <person name="Rohde M."/>
            <person name="Tindall B.J."/>
            <person name="Detter J.C."/>
            <person name="Goker M."/>
            <person name="Bristow J."/>
            <person name="Eisen J.A."/>
            <person name="Markowitz V."/>
            <person name="Hugenholtz P."/>
            <person name="Woyke T."/>
            <person name="Klenk H.P."/>
            <person name="Kyrpides N.C."/>
        </authorList>
    </citation>
    <scope>NUCLEOTIDE SEQUENCE</scope>
    <source>
        <strain evidence="2">ATCC 700263 / DSM 8902 / Z-7692</strain>
    </source>
</reference>
<dbReference type="OrthoDB" id="5365713at2"/>
<dbReference type="STRING" id="889378.Spiaf_2710"/>
<name>H9UMJ2_SPIAZ</name>
<dbReference type="PATRIC" id="fig|889378.3.peg.2683"/>
<evidence type="ECO:0000313" key="2">
    <source>
        <dbReference type="Proteomes" id="UP000007383"/>
    </source>
</evidence>
<gene>
    <name evidence="1" type="ordered locus">Spiaf_2710</name>
</gene>
<dbReference type="NCBIfam" id="NF038262">
    <property type="entry name" value="SiaB_fam_kinase"/>
    <property type="match status" value="1"/>
</dbReference>
<dbReference type="InterPro" id="IPR046239">
    <property type="entry name" value="DUF6272"/>
</dbReference>
<keyword evidence="2" id="KW-1185">Reference proteome</keyword>
<dbReference type="EMBL" id="CP003282">
    <property type="protein sequence ID" value="AFG38735.1"/>
    <property type="molecule type" value="Genomic_DNA"/>
</dbReference>
<sequence length="180" mass="20656">MIEKQLPQLNHLLGENRILFCFSGPFHQELIEELGRAIQGYVRQSDEPSANQQLAFRNIFAVFIEQSQNIKRYLESLADPAAERSGIVVIGRDNNQFFVESGNKVRRDHVPELRSRLEQLQHLDKEALKRLYKETIRSERTDASAGLGFIDMARKAAAPLDFSFTPVDEQFEFFSLSVTL</sequence>
<protein>
    <submittedName>
        <fullName evidence="1">Uncharacterized protein</fullName>
    </submittedName>
</protein>
<dbReference type="AlphaFoldDB" id="H9UMJ2"/>
<dbReference type="HOGENOM" id="CLU_117549_1_0_12"/>
<dbReference type="eggNOG" id="ENOG502ZBV5">
    <property type="taxonomic scope" value="Bacteria"/>
</dbReference>
<organism evidence="1 2">
    <name type="scientific">Spirochaeta africana (strain ATCC 700263 / DSM 8902 / Z-7692)</name>
    <dbReference type="NCBI Taxonomy" id="889378"/>
    <lineage>
        <taxon>Bacteria</taxon>
        <taxon>Pseudomonadati</taxon>
        <taxon>Spirochaetota</taxon>
        <taxon>Spirochaetia</taxon>
        <taxon>Spirochaetales</taxon>
        <taxon>Spirochaetaceae</taxon>
        <taxon>Spirochaeta</taxon>
    </lineage>
</organism>
<dbReference type="Pfam" id="PF19788">
    <property type="entry name" value="DUF6272"/>
    <property type="match status" value="1"/>
</dbReference>